<evidence type="ECO:0000313" key="3">
    <source>
        <dbReference type="Proteomes" id="UP000235728"/>
    </source>
</evidence>
<reference evidence="2 3" key="1">
    <citation type="journal article" date="2016" name="Appl. Microbiol. Biotechnol.">
        <title>Characterization of T-DNA insertion mutants with decreased virulence in the entomopathogenic fungus Beauveria bassiana JEF-007.</title>
        <authorList>
            <person name="Kim S."/>
            <person name="Lee S.J."/>
            <person name="Nai Y.S."/>
            <person name="Yu J.S."/>
            <person name="Lee M.R."/>
            <person name="Yang Y.T."/>
            <person name="Kim J.S."/>
        </authorList>
    </citation>
    <scope>NUCLEOTIDE SEQUENCE [LARGE SCALE GENOMIC DNA]</scope>
    <source>
        <strain evidence="2 3">JEF-007</strain>
    </source>
</reference>
<gene>
    <name evidence="2" type="ORF">BM221_009448</name>
</gene>
<feature type="region of interest" description="Disordered" evidence="1">
    <location>
        <begin position="1"/>
        <end position="35"/>
    </location>
</feature>
<organism evidence="2 3">
    <name type="scientific">Beauveria bassiana</name>
    <name type="common">White muscardine disease fungus</name>
    <name type="synonym">Tritirachium shiotae</name>
    <dbReference type="NCBI Taxonomy" id="176275"/>
    <lineage>
        <taxon>Eukaryota</taxon>
        <taxon>Fungi</taxon>
        <taxon>Dikarya</taxon>
        <taxon>Ascomycota</taxon>
        <taxon>Pezizomycotina</taxon>
        <taxon>Sordariomycetes</taxon>
        <taxon>Hypocreomycetidae</taxon>
        <taxon>Hypocreales</taxon>
        <taxon>Cordycipitaceae</taxon>
        <taxon>Beauveria</taxon>
    </lineage>
</organism>
<dbReference type="Proteomes" id="UP000235728">
    <property type="component" value="Unassembled WGS sequence"/>
</dbReference>
<sequence>MGDFGDDDHRPAKRIRFDEAGAGQGAPPPDVHEDEIWGMSQASNPEWHFSNSILAPDSFPMSMPGSLDGITPEQIVTIPMSSPSASGFPIDTMVPPWGTRFRMMRPQVYTEFNSYHLPSLILAGVDASTLASSLFPQTPAPAHRH</sequence>
<proteinExistence type="predicted"/>
<evidence type="ECO:0000313" key="2">
    <source>
        <dbReference type="EMBL" id="PMB64608.1"/>
    </source>
</evidence>
<evidence type="ECO:0000256" key="1">
    <source>
        <dbReference type="SAM" id="MobiDB-lite"/>
    </source>
</evidence>
<feature type="compositionally biased region" description="Basic and acidic residues" evidence="1">
    <location>
        <begin position="7"/>
        <end position="19"/>
    </location>
</feature>
<dbReference type="EMBL" id="MRVG01000012">
    <property type="protein sequence ID" value="PMB64608.1"/>
    <property type="molecule type" value="Genomic_DNA"/>
</dbReference>
<protein>
    <submittedName>
        <fullName evidence="2">Uncharacterized protein</fullName>
    </submittedName>
</protein>
<comment type="caution">
    <text evidence="2">The sequence shown here is derived from an EMBL/GenBank/DDBJ whole genome shotgun (WGS) entry which is preliminary data.</text>
</comment>
<name>A0A2N6NBF5_BEABA</name>
<accession>A0A2N6NBF5</accession>
<dbReference type="AlphaFoldDB" id="A0A2N6NBF5"/>